<dbReference type="NCBIfam" id="TIGR02523">
    <property type="entry name" value="type_IV_pilV"/>
    <property type="match status" value="1"/>
</dbReference>
<dbReference type="Proteomes" id="UP001595462">
    <property type="component" value="Unassembled WGS sequence"/>
</dbReference>
<keyword evidence="4" id="KW-1185">Reference proteome</keyword>
<evidence type="ECO:0000256" key="1">
    <source>
        <dbReference type="SAM" id="Phobius"/>
    </source>
</evidence>
<proteinExistence type="predicted"/>
<dbReference type="EMBL" id="JBHRSS010000004">
    <property type="protein sequence ID" value="MFC3104446.1"/>
    <property type="molecule type" value="Genomic_DNA"/>
</dbReference>
<gene>
    <name evidence="3" type="primary">pilV</name>
    <name evidence="3" type="ORF">ACFOSU_11160</name>
</gene>
<dbReference type="InterPro" id="IPR054402">
    <property type="entry name" value="Tt1218-like_dom"/>
</dbReference>
<organism evidence="3 4">
    <name type="scientific">Salinisphaera aquimarina</name>
    <dbReference type="NCBI Taxonomy" id="2094031"/>
    <lineage>
        <taxon>Bacteria</taxon>
        <taxon>Pseudomonadati</taxon>
        <taxon>Pseudomonadota</taxon>
        <taxon>Gammaproteobacteria</taxon>
        <taxon>Salinisphaerales</taxon>
        <taxon>Salinisphaeraceae</taxon>
        <taxon>Salinisphaera</taxon>
    </lineage>
</organism>
<keyword evidence="1" id="KW-0472">Membrane</keyword>
<feature type="transmembrane region" description="Helical" evidence="1">
    <location>
        <begin position="12"/>
        <end position="36"/>
    </location>
</feature>
<feature type="domain" description="Type IV pilin Tt1218-like" evidence="2">
    <location>
        <begin position="36"/>
        <end position="110"/>
    </location>
</feature>
<evidence type="ECO:0000313" key="4">
    <source>
        <dbReference type="Proteomes" id="UP001595462"/>
    </source>
</evidence>
<dbReference type="Pfam" id="PF22150">
    <property type="entry name" value="Tt1218-like"/>
    <property type="match status" value="1"/>
</dbReference>
<evidence type="ECO:0000313" key="3">
    <source>
        <dbReference type="EMBL" id="MFC3104446.1"/>
    </source>
</evidence>
<dbReference type="RefSeq" id="WP_380689587.1">
    <property type="nucleotide sequence ID" value="NZ_JBHRSS010000004.1"/>
</dbReference>
<dbReference type="NCBIfam" id="TIGR02532">
    <property type="entry name" value="IV_pilin_GFxxxE"/>
    <property type="match status" value="1"/>
</dbReference>
<dbReference type="Pfam" id="PF07963">
    <property type="entry name" value="N_methyl"/>
    <property type="match status" value="1"/>
</dbReference>
<sequence>MKRVAQPTIAARGFTLLEALVALVVISIGLLGLLGLQTVSVVNTQTSESRSLASIAADDIADRIRANPDGAADGEYDAIAHPAKDGAAMPSPDCAKTLCTAQQMAALDAWEWDRAIGGDSNDIKGYLPNGRGYVDCTTPPVASGDPCRAYTVTIGWDERAAPSAGGQPTSAPAAGLAACDSDLHTNIGNQCFITTIRP</sequence>
<evidence type="ECO:0000259" key="2">
    <source>
        <dbReference type="Pfam" id="PF22150"/>
    </source>
</evidence>
<protein>
    <submittedName>
        <fullName evidence="3">Type IV pilus modification protein PilV</fullName>
    </submittedName>
</protein>
<accession>A0ABV7ESF2</accession>
<dbReference type="InterPro" id="IPR013362">
    <property type="entry name" value="Pilus_4_PilV"/>
</dbReference>
<dbReference type="InterPro" id="IPR012902">
    <property type="entry name" value="N_methyl_site"/>
</dbReference>
<dbReference type="PROSITE" id="PS00409">
    <property type="entry name" value="PROKAR_NTER_METHYL"/>
    <property type="match status" value="1"/>
</dbReference>
<reference evidence="4" key="1">
    <citation type="journal article" date="2019" name="Int. J. Syst. Evol. Microbiol.">
        <title>The Global Catalogue of Microorganisms (GCM) 10K type strain sequencing project: providing services to taxonomists for standard genome sequencing and annotation.</title>
        <authorList>
            <consortium name="The Broad Institute Genomics Platform"/>
            <consortium name="The Broad Institute Genome Sequencing Center for Infectious Disease"/>
            <person name="Wu L."/>
            <person name="Ma J."/>
        </authorList>
    </citation>
    <scope>NUCLEOTIDE SEQUENCE [LARGE SCALE GENOMIC DNA]</scope>
    <source>
        <strain evidence="4">KCTC 52640</strain>
    </source>
</reference>
<keyword evidence="1" id="KW-1133">Transmembrane helix</keyword>
<comment type="caution">
    <text evidence="3">The sequence shown here is derived from an EMBL/GenBank/DDBJ whole genome shotgun (WGS) entry which is preliminary data.</text>
</comment>
<name>A0ABV7ESF2_9GAMM</name>
<keyword evidence="1" id="KW-0812">Transmembrane</keyword>